<dbReference type="SUPFAM" id="SSF48557">
    <property type="entry name" value="L-aspartase-like"/>
    <property type="match status" value="1"/>
</dbReference>
<keyword evidence="7" id="KW-1133">Transmembrane helix</keyword>
<comment type="subcellular location">
    <subcellularLocation>
        <location evidence="2">Cytoplasm</location>
    </subcellularLocation>
</comment>
<accession>A0AAE0CLJ3</accession>
<keyword evidence="7" id="KW-0812">Transmembrane</keyword>
<dbReference type="EC" id="4.3.1.24" evidence="4"/>
<dbReference type="GO" id="GO:0006559">
    <property type="term" value="P:L-phenylalanine catabolic process"/>
    <property type="evidence" value="ECO:0007669"/>
    <property type="project" value="UniProtKB-KW"/>
</dbReference>
<dbReference type="GO" id="GO:0005737">
    <property type="term" value="C:cytoplasm"/>
    <property type="evidence" value="ECO:0007669"/>
    <property type="project" value="UniProtKB-SubCell"/>
</dbReference>
<dbReference type="Pfam" id="PF00221">
    <property type="entry name" value="Lyase_aromatic"/>
    <property type="match status" value="1"/>
</dbReference>
<dbReference type="GO" id="GO:0045548">
    <property type="term" value="F:phenylalanine ammonia-lyase activity"/>
    <property type="evidence" value="ECO:0007669"/>
    <property type="project" value="UniProtKB-EC"/>
</dbReference>
<reference evidence="8" key="1">
    <citation type="journal article" date="2023" name="Plant J.">
        <title>Genome sequences and population genomics provide insights into the demographic history, inbreeding, and mutation load of two 'living fossil' tree species of Dipteronia.</title>
        <authorList>
            <person name="Feng Y."/>
            <person name="Comes H.P."/>
            <person name="Chen J."/>
            <person name="Zhu S."/>
            <person name="Lu R."/>
            <person name="Zhang X."/>
            <person name="Li P."/>
            <person name="Qiu J."/>
            <person name="Olsen K.M."/>
            <person name="Qiu Y."/>
        </authorList>
    </citation>
    <scope>NUCLEOTIDE SEQUENCE</scope>
    <source>
        <strain evidence="8">KIB01</strain>
    </source>
</reference>
<proteinExistence type="predicted"/>
<gene>
    <name evidence="8" type="ORF">Ddye_008682</name>
</gene>
<sequence length="100" mass="10802">MMNFLDLMSRVLDRPLDLQVSGQTLNGTEAFKLAGIENGFFELQLEGLALVNGTGVGAGLAAIVLFYANILTILSQVLPAIFAQVMLGKPDFTDHLIHKL</sequence>
<feature type="transmembrane region" description="Helical" evidence="7">
    <location>
        <begin position="58"/>
        <end position="82"/>
    </location>
</feature>
<keyword evidence="9" id="KW-1185">Reference proteome</keyword>
<dbReference type="Proteomes" id="UP001280121">
    <property type="component" value="Unassembled WGS sequence"/>
</dbReference>
<comment type="caution">
    <text evidence="8">The sequence shown here is derived from an EMBL/GenBank/DDBJ whole genome shotgun (WGS) entry which is preliminary data.</text>
</comment>
<dbReference type="InterPro" id="IPR008948">
    <property type="entry name" value="L-Aspartase-like"/>
</dbReference>
<comment type="function">
    <text evidence="1">This is a key enzyme of plant metabolism catalyzing the first reaction in the biosynthesis from L-phenylalanine of a wide variety of natural products based on the phenylpropane skeleton.</text>
</comment>
<dbReference type="AlphaFoldDB" id="A0AAE0CLJ3"/>
<evidence type="ECO:0000313" key="9">
    <source>
        <dbReference type="Proteomes" id="UP001280121"/>
    </source>
</evidence>
<dbReference type="EMBL" id="JANJYI010000003">
    <property type="protein sequence ID" value="KAK2655630.1"/>
    <property type="molecule type" value="Genomic_DNA"/>
</dbReference>
<evidence type="ECO:0000256" key="7">
    <source>
        <dbReference type="SAM" id="Phobius"/>
    </source>
</evidence>
<organism evidence="8 9">
    <name type="scientific">Dipteronia dyeriana</name>
    <dbReference type="NCBI Taxonomy" id="168575"/>
    <lineage>
        <taxon>Eukaryota</taxon>
        <taxon>Viridiplantae</taxon>
        <taxon>Streptophyta</taxon>
        <taxon>Embryophyta</taxon>
        <taxon>Tracheophyta</taxon>
        <taxon>Spermatophyta</taxon>
        <taxon>Magnoliopsida</taxon>
        <taxon>eudicotyledons</taxon>
        <taxon>Gunneridae</taxon>
        <taxon>Pentapetalae</taxon>
        <taxon>rosids</taxon>
        <taxon>malvids</taxon>
        <taxon>Sapindales</taxon>
        <taxon>Sapindaceae</taxon>
        <taxon>Hippocastanoideae</taxon>
        <taxon>Acereae</taxon>
        <taxon>Dipteronia</taxon>
    </lineage>
</organism>
<name>A0AAE0CLJ3_9ROSI</name>
<evidence type="ECO:0000256" key="5">
    <source>
        <dbReference type="ARBA" id="ARBA00023232"/>
    </source>
</evidence>
<comment type="subunit">
    <text evidence="3">Homotetramer.</text>
</comment>
<dbReference type="PANTHER" id="PTHR10362">
    <property type="entry name" value="HISTIDINE AMMONIA-LYASE"/>
    <property type="match status" value="1"/>
</dbReference>
<evidence type="ECO:0000256" key="3">
    <source>
        <dbReference type="ARBA" id="ARBA00011881"/>
    </source>
</evidence>
<evidence type="ECO:0000256" key="2">
    <source>
        <dbReference type="ARBA" id="ARBA00004496"/>
    </source>
</evidence>
<evidence type="ECO:0000313" key="8">
    <source>
        <dbReference type="EMBL" id="KAK2655630.1"/>
    </source>
</evidence>
<dbReference type="Gene3D" id="1.20.200.10">
    <property type="entry name" value="Fumarase/aspartase (Central domain)"/>
    <property type="match status" value="1"/>
</dbReference>
<dbReference type="InterPro" id="IPR001106">
    <property type="entry name" value="Aromatic_Lyase"/>
</dbReference>
<comment type="catalytic activity">
    <reaction evidence="6">
        <text>L-phenylalanine = (E)-cinnamate + NH4(+)</text>
        <dbReference type="Rhea" id="RHEA:21384"/>
        <dbReference type="ChEBI" id="CHEBI:15669"/>
        <dbReference type="ChEBI" id="CHEBI:28938"/>
        <dbReference type="ChEBI" id="CHEBI:58095"/>
        <dbReference type="EC" id="4.3.1.24"/>
    </reaction>
</comment>
<keyword evidence="7" id="KW-0472">Membrane</keyword>
<evidence type="ECO:0000256" key="6">
    <source>
        <dbReference type="ARBA" id="ARBA00023537"/>
    </source>
</evidence>
<evidence type="ECO:0000256" key="4">
    <source>
        <dbReference type="ARBA" id="ARBA00012139"/>
    </source>
</evidence>
<evidence type="ECO:0000256" key="1">
    <source>
        <dbReference type="ARBA" id="ARBA00002235"/>
    </source>
</evidence>
<keyword evidence="5" id="KW-0585">Phenylalanine catabolism</keyword>
<protein>
    <recommendedName>
        <fullName evidence="4">phenylalanine ammonia-lyase</fullName>
        <ecNumber evidence="4">4.3.1.24</ecNumber>
    </recommendedName>
</protein>